<keyword evidence="1" id="KW-0032">Aminotransferase</keyword>
<evidence type="ECO:0000313" key="1">
    <source>
        <dbReference type="EMBL" id="KAI8657110.1"/>
    </source>
</evidence>
<reference evidence="1" key="1">
    <citation type="submission" date="2022-06" db="EMBL/GenBank/DDBJ databases">
        <title>Fusarium solani species complex genomes reveal bases of compartmentalisation and animal pathogenesis.</title>
        <authorList>
            <person name="Tsai I.J."/>
        </authorList>
    </citation>
    <scope>NUCLEOTIDE SEQUENCE</scope>
    <source>
        <strain evidence="1">Fu6.1</strain>
    </source>
</reference>
<accession>A0ACC0QII4</accession>
<dbReference type="EMBL" id="CM046511">
    <property type="protein sequence ID" value="KAI8657110.1"/>
    <property type="molecule type" value="Genomic_DNA"/>
</dbReference>
<gene>
    <name evidence="1" type="ORF">NCS57_01088300</name>
</gene>
<evidence type="ECO:0000313" key="2">
    <source>
        <dbReference type="Proteomes" id="UP001065298"/>
    </source>
</evidence>
<organism evidence="1 2">
    <name type="scientific">Fusarium keratoplasticum</name>
    <dbReference type="NCBI Taxonomy" id="1328300"/>
    <lineage>
        <taxon>Eukaryota</taxon>
        <taxon>Fungi</taxon>
        <taxon>Dikarya</taxon>
        <taxon>Ascomycota</taxon>
        <taxon>Pezizomycotina</taxon>
        <taxon>Sordariomycetes</taxon>
        <taxon>Hypocreomycetidae</taxon>
        <taxon>Hypocreales</taxon>
        <taxon>Nectriaceae</taxon>
        <taxon>Fusarium</taxon>
        <taxon>Fusarium solani species complex</taxon>
    </lineage>
</organism>
<dbReference type="Proteomes" id="UP001065298">
    <property type="component" value="Chromosome 9"/>
</dbReference>
<keyword evidence="1" id="KW-0808">Transferase</keyword>
<protein>
    <submittedName>
        <fullName evidence="1">Aminotransferase</fullName>
    </submittedName>
</protein>
<comment type="caution">
    <text evidence="1">The sequence shown here is derived from an EMBL/GenBank/DDBJ whole genome shotgun (WGS) entry which is preliminary data.</text>
</comment>
<keyword evidence="2" id="KW-1185">Reference proteome</keyword>
<name>A0ACC0QII4_9HYPO</name>
<proteinExistence type="predicted"/>
<sequence length="513" mass="55175">MLCRSTSKVPLRAFAGVRSVVEINVATSVRSTRPPSAPAVRAFLTSASFVDGRTDQGGKENIPSAVLHRSLKDAPLQVVSGDGKYLTFSNGHKIMDTTCGAAVACIGYGNKRVQKAMTEQMDKFAYCNSMFFGHPVGEALAAELVNGTNGVMSKAYIMCSGSEAMESAMKMARQYYVELSPKQNKRVNFIAREGSYHSTTLGSLSMSGHVARRSLFQDMLLPNVHRVSACNAYRGMKEGQTVEEYVQQLADELDAKFQEIGPDTVCAFVAEPVVGATLGCVPAVPGYFKAMRKVCDKYGALLILDEVMSGMGRSGTLHAWQQEGVTPDIQTLAKGLGGGYASVAGMLINHRVTDALKNGSGAFSHGHTYQGHPVGCAAALEVQRIIREENLVENVREQGALLGKLLHKYLDSHPHVGDVRGKGLFWGIEFVADKKTKEPFPPSAGIANAVHTKGLNDLGISLYPGTGTMNGVEGDHVLLAPAYTSTREEIEEIALKVKEAVLQAFEGVKLTRK</sequence>